<feature type="domain" description="KilA-N DNA-binding" evidence="1">
    <location>
        <begin position="12"/>
        <end position="95"/>
    </location>
</feature>
<keyword evidence="2" id="KW-0238">DNA-binding</keyword>
<dbReference type="EMBL" id="CP001999">
    <property type="protein sequence ID" value="ADG93218.1"/>
    <property type="molecule type" value="Genomic_DNA"/>
</dbReference>
<evidence type="ECO:0000313" key="3">
    <source>
        <dbReference type="Proteomes" id="UP000000939"/>
    </source>
</evidence>
<reference evidence="2 3" key="1">
    <citation type="journal article" date="2010" name="Stand. Genomic Sci.">
        <title>Complete genome sequence of Arcobacter nitrofigilis type strain (CI).</title>
        <authorList>
            <person name="Pati A."/>
            <person name="Gronow S."/>
            <person name="Lapidus A."/>
            <person name="Copeland A."/>
            <person name="Glavina Del Rio T."/>
            <person name="Nolan M."/>
            <person name="Lucas S."/>
            <person name="Tice H."/>
            <person name="Cheng J.F."/>
            <person name="Han C."/>
            <person name="Chertkov O."/>
            <person name="Bruce D."/>
            <person name="Tapia R."/>
            <person name="Goodwin L."/>
            <person name="Pitluck S."/>
            <person name="Liolios K."/>
            <person name="Ivanova N."/>
            <person name="Mavromatis K."/>
            <person name="Chen A."/>
            <person name="Palaniappan K."/>
            <person name="Land M."/>
            <person name="Hauser L."/>
            <person name="Chang Y.J."/>
            <person name="Jeffries C.D."/>
            <person name="Detter J.C."/>
            <person name="Rohde M."/>
            <person name="Goker M."/>
            <person name="Bristow J."/>
            <person name="Eisen J.A."/>
            <person name="Markowitz V."/>
            <person name="Hugenholtz P."/>
            <person name="Klenk H.P."/>
            <person name="Kyrpides N.C."/>
        </authorList>
    </citation>
    <scope>NUCLEOTIDE SEQUENCE [LARGE SCALE GENOMIC DNA]</scope>
    <source>
        <strain evidence="3">ATCC 33309 / DSM 7299 / CCUG 15893 / LMG 7604 / NCTC 12251 / CI</strain>
    </source>
</reference>
<keyword evidence="3" id="KW-1185">Reference proteome</keyword>
<evidence type="ECO:0000313" key="2">
    <source>
        <dbReference type="EMBL" id="ADG93218.1"/>
    </source>
</evidence>
<proteinExistence type="predicted"/>
<evidence type="ECO:0000259" key="1">
    <source>
        <dbReference type="Pfam" id="PF10543"/>
    </source>
</evidence>
<sequence length="166" mass="19470">MESLAQTIIHDKIYELRGLKVMLDSDLATLYEVETRRIMEQVNRNIEKFPNDFMFQLTKDEFENLKSQNATSSWGGTRKLPHVFTEQGVYMLATVLKSKVATEVTINIMRTFTKLREFALTYKDIVIELKNLKEDLKLNKNQTIENTKHIKTAFTGNFLLKQNRIY</sequence>
<name>D5V651_ARCNC</name>
<dbReference type="Pfam" id="PF10543">
    <property type="entry name" value="ORF6N"/>
    <property type="match status" value="1"/>
</dbReference>
<protein>
    <submittedName>
        <fullName evidence="2">KilA-N, DNA-binding domain protein</fullName>
    </submittedName>
</protein>
<dbReference type="STRING" id="572480.Arnit_1563"/>
<dbReference type="InterPro" id="IPR018873">
    <property type="entry name" value="KilA-N_DNA-bd_domain"/>
</dbReference>
<dbReference type="GO" id="GO:0003677">
    <property type="term" value="F:DNA binding"/>
    <property type="evidence" value="ECO:0007669"/>
    <property type="project" value="UniProtKB-KW"/>
</dbReference>
<dbReference type="KEGG" id="ant:Arnit_1563"/>
<dbReference type="OrthoDB" id="9816206at2"/>
<dbReference type="eggNOG" id="COG1502">
    <property type="taxonomic scope" value="Bacteria"/>
</dbReference>
<dbReference type="HOGENOM" id="CLU_055403_2_0_7"/>
<accession>D5V651</accession>
<dbReference type="Proteomes" id="UP000000939">
    <property type="component" value="Chromosome"/>
</dbReference>
<dbReference type="RefSeq" id="WP_013135363.1">
    <property type="nucleotide sequence ID" value="NC_014166.1"/>
</dbReference>
<dbReference type="AlphaFoldDB" id="D5V651"/>
<organism evidence="2 3">
    <name type="scientific">Arcobacter nitrofigilis (strain ATCC 33309 / DSM 7299 / CCUG 15893 / LMG 7604 / NCTC 12251 / CI)</name>
    <name type="common">Campylobacter nitrofigilis</name>
    <dbReference type="NCBI Taxonomy" id="572480"/>
    <lineage>
        <taxon>Bacteria</taxon>
        <taxon>Pseudomonadati</taxon>
        <taxon>Campylobacterota</taxon>
        <taxon>Epsilonproteobacteria</taxon>
        <taxon>Campylobacterales</taxon>
        <taxon>Arcobacteraceae</taxon>
        <taxon>Arcobacter</taxon>
    </lineage>
</organism>
<gene>
    <name evidence="2" type="ordered locus">Arnit_1563</name>
</gene>